<keyword evidence="10 15" id="KW-0479">Metal-binding</keyword>
<evidence type="ECO:0000256" key="10">
    <source>
        <dbReference type="ARBA" id="ARBA00022723"/>
    </source>
</evidence>
<evidence type="ECO:0000256" key="15">
    <source>
        <dbReference type="PIRSR" id="PIRSR605511-2"/>
    </source>
</evidence>
<evidence type="ECO:0000256" key="3">
    <source>
        <dbReference type="ARBA" id="ARBA00001936"/>
    </source>
</evidence>
<keyword evidence="11" id="KW-0378">Hydrolase</keyword>
<evidence type="ECO:0000256" key="12">
    <source>
        <dbReference type="ARBA" id="ARBA00022837"/>
    </source>
</evidence>
<sequence>MSPVVIEKLELDPATLGEGPHWHSEEGVLYMVDIENYTIIKYDRTTRKHIKAKLEEKPHFILPIEGKKDHFLVTQGRKVVEIEWTADENPPKILRTVTEVDKEYPKNVLNDGKADPLGRLFTGCLSEETTPGSKKTGSLYRIDSDGTTTKLATDIVASNGLCWDLKEKAFYYIDSLSSAIQGYDYDVETGNISNPRIAFSLIDNGLKGYPDGMTIDTDGNLWVAVFGGSNVLKIDPRKKKLLETIDMPVPQVTSVTFGGPNLDMLYVTTACLDFNGKPDPPSGTTYAVTGISARGHPNLKVRLDYN</sequence>
<keyword evidence="15" id="KW-0862">Zinc</keyword>
<comment type="cofactor">
    <cofactor evidence="4">
        <name>Mg(2+)</name>
        <dbReference type="ChEBI" id="CHEBI:18420"/>
    </cofactor>
</comment>
<dbReference type="FunFam" id="2.120.10.30:FF:000027">
    <property type="entry name" value="Regucalcin homologue"/>
    <property type="match status" value="1"/>
</dbReference>
<comment type="cofactor">
    <cofactor evidence="3">
        <name>Mn(2+)</name>
        <dbReference type="ChEBI" id="CHEBI:29035"/>
    </cofactor>
</comment>
<proteinExistence type="inferred from homology"/>
<feature type="binding site" evidence="15">
    <location>
        <position position="211"/>
    </location>
    <ligand>
        <name>a divalent metal cation</name>
        <dbReference type="ChEBI" id="CHEBI:60240"/>
    </ligand>
</feature>
<comment type="cofactor">
    <cofactor evidence="2">
        <name>Ca(2+)</name>
        <dbReference type="ChEBI" id="CHEBI:29108"/>
    </cofactor>
</comment>
<evidence type="ECO:0000259" key="16">
    <source>
        <dbReference type="Pfam" id="PF08450"/>
    </source>
</evidence>
<dbReference type="InterPro" id="IPR011042">
    <property type="entry name" value="6-blade_b-propeller_TolB-like"/>
</dbReference>
<dbReference type="GO" id="GO:0005509">
    <property type="term" value="F:calcium ion binding"/>
    <property type="evidence" value="ECO:0007669"/>
    <property type="project" value="InterPro"/>
</dbReference>
<accession>A0A7E5W8H8</accession>
<dbReference type="Pfam" id="PF08450">
    <property type="entry name" value="SGL"/>
    <property type="match status" value="1"/>
</dbReference>
<keyword evidence="17" id="KW-1185">Reference proteome</keyword>
<evidence type="ECO:0000256" key="4">
    <source>
        <dbReference type="ARBA" id="ARBA00001946"/>
    </source>
</evidence>
<gene>
    <name evidence="18" type="primary">LOC113500271</name>
</gene>
<evidence type="ECO:0000256" key="8">
    <source>
        <dbReference type="ARBA" id="ARBA00016808"/>
    </source>
</evidence>
<dbReference type="PRINTS" id="PR01790">
    <property type="entry name" value="SMP30FAMILY"/>
</dbReference>
<feature type="binding site" evidence="15">
    <location>
        <position position="18"/>
    </location>
    <ligand>
        <name>a divalent metal cation</name>
        <dbReference type="ChEBI" id="CHEBI:60240"/>
    </ligand>
</feature>
<dbReference type="Gene3D" id="2.120.10.30">
    <property type="entry name" value="TolB, C-terminal domain"/>
    <property type="match status" value="1"/>
</dbReference>
<evidence type="ECO:0000256" key="13">
    <source>
        <dbReference type="ARBA" id="ARBA00032464"/>
    </source>
</evidence>
<dbReference type="AlphaFoldDB" id="A0A7E5W8H8"/>
<dbReference type="PANTHER" id="PTHR10907:SF66">
    <property type="entry name" value="MIP34848P1-RELATED"/>
    <property type="match status" value="1"/>
</dbReference>
<evidence type="ECO:0000256" key="9">
    <source>
        <dbReference type="ARBA" id="ARBA00022490"/>
    </source>
</evidence>
<dbReference type="GO" id="GO:0030234">
    <property type="term" value="F:enzyme regulator activity"/>
    <property type="evidence" value="ECO:0007669"/>
    <property type="project" value="InterPro"/>
</dbReference>
<name>A0A7E5W8H8_TRINI</name>
<feature type="binding site" evidence="15">
    <location>
        <position position="159"/>
    </location>
    <ligand>
        <name>a divalent metal cation</name>
        <dbReference type="ChEBI" id="CHEBI:60240"/>
    </ligand>
</feature>
<evidence type="ECO:0000313" key="17">
    <source>
        <dbReference type="Proteomes" id="UP000322000"/>
    </source>
</evidence>
<dbReference type="KEGG" id="tnl:113500271"/>
<protein>
    <recommendedName>
        <fullName evidence="8">Regucalcin</fullName>
        <ecNumber evidence="7">3.1.1.17</ecNumber>
    </recommendedName>
    <alternativeName>
        <fullName evidence="13">Gluconolactonase</fullName>
    </alternativeName>
</protein>
<dbReference type="PRINTS" id="PR01791">
    <property type="entry name" value="REGUCALCIN"/>
</dbReference>
<dbReference type="EC" id="3.1.1.17" evidence="7"/>
<dbReference type="InterPro" id="IPR013658">
    <property type="entry name" value="SGL"/>
</dbReference>
<evidence type="ECO:0000313" key="18">
    <source>
        <dbReference type="RefSeq" id="XP_026736792.1"/>
    </source>
</evidence>
<evidence type="ECO:0000256" key="6">
    <source>
        <dbReference type="ARBA" id="ARBA00008853"/>
    </source>
</evidence>
<evidence type="ECO:0000256" key="14">
    <source>
        <dbReference type="PIRSR" id="PIRSR605511-1"/>
    </source>
</evidence>
<keyword evidence="9" id="KW-0963">Cytoplasm</keyword>
<dbReference type="FunCoup" id="A0A7E5W8H8">
    <property type="interactions" value="181"/>
</dbReference>
<evidence type="ECO:0000256" key="2">
    <source>
        <dbReference type="ARBA" id="ARBA00001913"/>
    </source>
</evidence>
<dbReference type="InterPro" id="IPR008367">
    <property type="entry name" value="Regucalcin"/>
</dbReference>
<dbReference type="SUPFAM" id="SSF63829">
    <property type="entry name" value="Calcium-dependent phosphotriesterase"/>
    <property type="match status" value="1"/>
</dbReference>
<evidence type="ECO:0000256" key="11">
    <source>
        <dbReference type="ARBA" id="ARBA00022801"/>
    </source>
</evidence>
<dbReference type="InterPro" id="IPR005511">
    <property type="entry name" value="SMP-30"/>
</dbReference>
<evidence type="ECO:0000256" key="1">
    <source>
        <dbReference type="ARBA" id="ARBA00001589"/>
    </source>
</evidence>
<comment type="cofactor">
    <cofactor evidence="15">
        <name>Zn(2+)</name>
        <dbReference type="ChEBI" id="CHEBI:29105"/>
    </cofactor>
    <text evidence="15">Binds 1 divalent metal cation per subunit.</text>
</comment>
<dbReference type="RefSeq" id="XP_026736792.1">
    <property type="nucleotide sequence ID" value="XM_026880991.1"/>
</dbReference>
<dbReference type="PANTHER" id="PTHR10907">
    <property type="entry name" value="REGUCALCIN"/>
    <property type="match status" value="1"/>
</dbReference>
<evidence type="ECO:0000256" key="7">
    <source>
        <dbReference type="ARBA" id="ARBA00013227"/>
    </source>
</evidence>
<comment type="similarity">
    <text evidence="6">Belongs to the SMP-30/CGR1 family.</text>
</comment>
<comment type="subcellular location">
    <subcellularLocation>
        <location evidence="5">Cytoplasm</location>
    </subcellularLocation>
</comment>
<dbReference type="GeneID" id="113500271"/>
<feature type="active site" description="Proton donor/acceptor" evidence="14">
    <location>
        <position position="211"/>
    </location>
</feature>
<dbReference type="Proteomes" id="UP000322000">
    <property type="component" value="Chromosome 13"/>
</dbReference>
<reference evidence="18" key="1">
    <citation type="submission" date="2025-08" db="UniProtKB">
        <authorList>
            <consortium name="RefSeq"/>
        </authorList>
    </citation>
    <scope>IDENTIFICATION</scope>
</reference>
<dbReference type="GO" id="GO:0019853">
    <property type="term" value="P:L-ascorbic acid biosynthetic process"/>
    <property type="evidence" value="ECO:0007669"/>
    <property type="project" value="TreeGrafter"/>
</dbReference>
<feature type="domain" description="SMP-30/Gluconolactonase/LRE-like region" evidence="16">
    <location>
        <begin position="16"/>
        <end position="270"/>
    </location>
</feature>
<organism evidence="17 18">
    <name type="scientific">Trichoplusia ni</name>
    <name type="common">Cabbage looper</name>
    <dbReference type="NCBI Taxonomy" id="7111"/>
    <lineage>
        <taxon>Eukaryota</taxon>
        <taxon>Metazoa</taxon>
        <taxon>Ecdysozoa</taxon>
        <taxon>Arthropoda</taxon>
        <taxon>Hexapoda</taxon>
        <taxon>Insecta</taxon>
        <taxon>Pterygota</taxon>
        <taxon>Neoptera</taxon>
        <taxon>Endopterygota</taxon>
        <taxon>Lepidoptera</taxon>
        <taxon>Glossata</taxon>
        <taxon>Ditrysia</taxon>
        <taxon>Noctuoidea</taxon>
        <taxon>Noctuidae</taxon>
        <taxon>Plusiinae</taxon>
        <taxon>Trichoplusia</taxon>
    </lineage>
</organism>
<dbReference type="GO" id="GO:0004341">
    <property type="term" value="F:gluconolactonase activity"/>
    <property type="evidence" value="ECO:0007669"/>
    <property type="project" value="UniProtKB-EC"/>
</dbReference>
<feature type="binding site" evidence="15">
    <location>
        <position position="110"/>
    </location>
    <ligand>
        <name>substrate</name>
    </ligand>
</feature>
<keyword evidence="12" id="KW-0106">Calcium</keyword>
<comment type="catalytic activity">
    <reaction evidence="1">
        <text>D-glucono-1,5-lactone + H2O = D-gluconate + H(+)</text>
        <dbReference type="Rhea" id="RHEA:10440"/>
        <dbReference type="ChEBI" id="CHEBI:15377"/>
        <dbReference type="ChEBI" id="CHEBI:15378"/>
        <dbReference type="ChEBI" id="CHEBI:16217"/>
        <dbReference type="ChEBI" id="CHEBI:18391"/>
        <dbReference type="EC" id="3.1.1.17"/>
    </reaction>
</comment>
<evidence type="ECO:0000256" key="5">
    <source>
        <dbReference type="ARBA" id="ARBA00004496"/>
    </source>
</evidence>
<feature type="binding site" evidence="15">
    <location>
        <position position="128"/>
    </location>
    <ligand>
        <name>substrate</name>
    </ligand>
</feature>
<dbReference type="OrthoDB" id="423498at2759"/>
<dbReference type="GO" id="GO:0005737">
    <property type="term" value="C:cytoplasm"/>
    <property type="evidence" value="ECO:0007669"/>
    <property type="project" value="UniProtKB-SubCell"/>
</dbReference>
<dbReference type="InParanoid" id="A0A7E5W8H8"/>